<proteinExistence type="predicted"/>
<evidence type="ECO:0000259" key="1">
    <source>
        <dbReference type="SMART" id="SM00382"/>
    </source>
</evidence>
<reference evidence="2 3" key="1">
    <citation type="submission" date="2020-03" db="EMBL/GenBank/DDBJ databases">
        <title>Whole genome shotgun sequence of Phytohabitans flavus NBRC 107702.</title>
        <authorList>
            <person name="Komaki H."/>
            <person name="Tamura T."/>
        </authorList>
    </citation>
    <scope>NUCLEOTIDE SEQUENCE [LARGE SCALE GENOMIC DNA]</scope>
    <source>
        <strain evidence="2 3">NBRC 107702</strain>
    </source>
</reference>
<keyword evidence="3" id="KW-1185">Reference proteome</keyword>
<dbReference type="AlphaFoldDB" id="A0A6F8XXG5"/>
<dbReference type="CDD" id="cd00009">
    <property type="entry name" value="AAA"/>
    <property type="match status" value="1"/>
</dbReference>
<gene>
    <name evidence="2" type="ORF">Pflav_049620</name>
</gene>
<dbReference type="SMART" id="SM00382">
    <property type="entry name" value="AAA"/>
    <property type="match status" value="1"/>
</dbReference>
<dbReference type="SUPFAM" id="SSF52540">
    <property type="entry name" value="P-loop containing nucleoside triphosphate hydrolases"/>
    <property type="match status" value="1"/>
</dbReference>
<dbReference type="InterPro" id="IPR011704">
    <property type="entry name" value="ATPase_dyneun-rel_AAA"/>
</dbReference>
<dbReference type="Pfam" id="PF07728">
    <property type="entry name" value="AAA_5"/>
    <property type="match status" value="1"/>
</dbReference>
<dbReference type="KEGG" id="pfla:Pflav_049620"/>
<organism evidence="2 3">
    <name type="scientific">Phytohabitans flavus</name>
    <dbReference type="NCBI Taxonomy" id="1076124"/>
    <lineage>
        <taxon>Bacteria</taxon>
        <taxon>Bacillati</taxon>
        <taxon>Actinomycetota</taxon>
        <taxon>Actinomycetes</taxon>
        <taxon>Micromonosporales</taxon>
        <taxon>Micromonosporaceae</taxon>
    </lineage>
</organism>
<dbReference type="RefSeq" id="WP_173038191.1">
    <property type="nucleotide sequence ID" value="NZ_AP022870.1"/>
</dbReference>
<dbReference type="EMBL" id="AP022870">
    <property type="protein sequence ID" value="BCB78552.1"/>
    <property type="molecule type" value="Genomic_DNA"/>
</dbReference>
<dbReference type="Proteomes" id="UP000502508">
    <property type="component" value="Chromosome"/>
</dbReference>
<reference evidence="2 3" key="2">
    <citation type="submission" date="2020-03" db="EMBL/GenBank/DDBJ databases">
        <authorList>
            <person name="Ichikawa N."/>
            <person name="Kimura A."/>
            <person name="Kitahashi Y."/>
            <person name="Uohara A."/>
        </authorList>
    </citation>
    <scope>NUCLEOTIDE SEQUENCE [LARGE SCALE GENOMIC DNA]</scope>
    <source>
        <strain evidence="2 3">NBRC 107702</strain>
    </source>
</reference>
<evidence type="ECO:0000313" key="2">
    <source>
        <dbReference type="EMBL" id="BCB78552.1"/>
    </source>
</evidence>
<sequence length="330" mass="36721">MSDVPGWWIYQGSRTPHDGLDRQLPPPPPWRKFDREAAPVAPHVPGNAMEAAIGDSYRADPETIDLVNAALYLRRPLLVTGQPGTGKSTLATAIAHELKLGKVLRWNITSRTTRQDGLYQYDPMARLHAASRGASGDDEEVGQYVRLGPLGTALLPGARPRVLLIDEMDKSDLDLPNDLLTVFEEGAFEIPELVRQADRYADARVMTADSSERVVVHKGEIRCRDFPVVVMTSNDEREFPPAFLRRCVPVRLEQPDGHKLTEIVNAHLGDDLAQRSADLIDQFLSRDAVATDQLLNAIYLTNHAARMGPINRRKLAGKMMEPLTRRPDDS</sequence>
<dbReference type="InterPro" id="IPR027417">
    <property type="entry name" value="P-loop_NTPase"/>
</dbReference>
<evidence type="ECO:0000313" key="3">
    <source>
        <dbReference type="Proteomes" id="UP000502508"/>
    </source>
</evidence>
<name>A0A6F8XXG5_9ACTN</name>
<dbReference type="Gene3D" id="3.40.50.300">
    <property type="entry name" value="P-loop containing nucleotide triphosphate hydrolases"/>
    <property type="match status" value="1"/>
</dbReference>
<dbReference type="GO" id="GO:0016887">
    <property type="term" value="F:ATP hydrolysis activity"/>
    <property type="evidence" value="ECO:0007669"/>
    <property type="project" value="InterPro"/>
</dbReference>
<protein>
    <submittedName>
        <fullName evidence="2">ATPase AAA</fullName>
    </submittedName>
</protein>
<dbReference type="GO" id="GO:0005524">
    <property type="term" value="F:ATP binding"/>
    <property type="evidence" value="ECO:0007669"/>
    <property type="project" value="InterPro"/>
</dbReference>
<feature type="domain" description="AAA+ ATPase" evidence="1">
    <location>
        <begin position="73"/>
        <end position="258"/>
    </location>
</feature>
<dbReference type="InterPro" id="IPR003593">
    <property type="entry name" value="AAA+_ATPase"/>
</dbReference>
<accession>A0A6F8XXG5</accession>